<accession>F6CUX8</accession>
<dbReference type="OrthoDB" id="6909416at2"/>
<dbReference type="InterPro" id="IPR037523">
    <property type="entry name" value="VOC_core"/>
</dbReference>
<evidence type="ECO:0000259" key="1">
    <source>
        <dbReference type="PROSITE" id="PS51819"/>
    </source>
</evidence>
<dbReference type="InterPro" id="IPR029068">
    <property type="entry name" value="Glyas_Bleomycin-R_OHBP_Dase"/>
</dbReference>
<dbReference type="KEGG" id="mpc:Mar181_2268"/>
<organism evidence="2 3">
    <name type="scientific">Marinomonas posidonica (strain CECT 7376 / NCIMB 14433 / IVIA-Po-181)</name>
    <dbReference type="NCBI Taxonomy" id="491952"/>
    <lineage>
        <taxon>Bacteria</taxon>
        <taxon>Pseudomonadati</taxon>
        <taxon>Pseudomonadota</taxon>
        <taxon>Gammaproteobacteria</taxon>
        <taxon>Oceanospirillales</taxon>
        <taxon>Oceanospirillaceae</taxon>
        <taxon>Marinomonas</taxon>
    </lineage>
</organism>
<dbReference type="GO" id="GO:0051213">
    <property type="term" value="F:dioxygenase activity"/>
    <property type="evidence" value="ECO:0007669"/>
    <property type="project" value="UniProtKB-KW"/>
</dbReference>
<dbReference type="SUPFAM" id="SSF54593">
    <property type="entry name" value="Glyoxalase/Bleomycin resistance protein/Dihydroxybiphenyl dioxygenase"/>
    <property type="match status" value="1"/>
</dbReference>
<dbReference type="PROSITE" id="PS51819">
    <property type="entry name" value="VOC"/>
    <property type="match status" value="1"/>
</dbReference>
<dbReference type="eggNOG" id="COG0346">
    <property type="taxonomic scope" value="Bacteria"/>
</dbReference>
<evidence type="ECO:0000313" key="3">
    <source>
        <dbReference type="Proteomes" id="UP000009230"/>
    </source>
</evidence>
<dbReference type="EMBL" id="CP002771">
    <property type="protein sequence ID" value="AEF55304.1"/>
    <property type="molecule type" value="Genomic_DNA"/>
</dbReference>
<gene>
    <name evidence="2" type="ordered locus">Mar181_2268</name>
</gene>
<dbReference type="InterPro" id="IPR004360">
    <property type="entry name" value="Glyas_Fos-R_dOase_dom"/>
</dbReference>
<proteinExistence type="predicted"/>
<name>F6CUX8_MARPP</name>
<reference evidence="2 3" key="1">
    <citation type="journal article" date="2012" name="Stand. Genomic Sci.">
        <title>Complete genome sequence of Marinomonas posidonica type strain (IVIA-Po-181(T)).</title>
        <authorList>
            <person name="Lucas-Elio P."/>
            <person name="Goodwin L."/>
            <person name="Woyke T."/>
            <person name="Pitluck S."/>
            <person name="Nolan M."/>
            <person name="Kyrpides N.C."/>
            <person name="Detter J.C."/>
            <person name="Copeland A."/>
            <person name="Lu M."/>
            <person name="Bruce D."/>
            <person name="Detter C."/>
            <person name="Tapia R."/>
            <person name="Han S."/>
            <person name="Land M.L."/>
            <person name="Ivanova N."/>
            <person name="Mikhailova N."/>
            <person name="Johnston A.W."/>
            <person name="Sanchez-Amat A."/>
        </authorList>
    </citation>
    <scope>NUCLEOTIDE SEQUENCE [LARGE SCALE GENOMIC DNA]</scope>
    <source>
        <strain evidence="3">CECT 7376 / NCIMB 14433 / IVIA-Po-181</strain>
    </source>
</reference>
<evidence type="ECO:0000313" key="2">
    <source>
        <dbReference type="EMBL" id="AEF55304.1"/>
    </source>
</evidence>
<dbReference type="Gene3D" id="3.10.180.10">
    <property type="entry name" value="2,3-Dihydroxybiphenyl 1,2-Dioxygenase, domain 1"/>
    <property type="match status" value="1"/>
</dbReference>
<dbReference type="STRING" id="491952.Mar181_2268"/>
<protein>
    <submittedName>
        <fullName evidence="2">Glyoxalase/bleomycin resistance protein/dioxygenase</fullName>
    </submittedName>
</protein>
<sequence length="186" mass="21504">MNNSNSRTLPNIALSHFEIFVENVTLMENFYTQCLGLVVTDRGEGQDGMVFLSNSPQEHHQLVLTPRKPSSEINSPMDHIAFRVSSLTHLRSFYEALASYSANFQTVSHGNTWSIYFLDPENNRFELFTDTPWHVSQPCRFEVDFGLSDEELFQFTEQKIRNKPGFIEVKKWRESHGQSVSQLSEH</sequence>
<dbReference type="Proteomes" id="UP000009230">
    <property type="component" value="Chromosome"/>
</dbReference>
<keyword evidence="3" id="KW-1185">Reference proteome</keyword>
<dbReference type="RefSeq" id="WP_013796779.1">
    <property type="nucleotide sequence ID" value="NC_015559.1"/>
</dbReference>
<dbReference type="HOGENOM" id="CLU_121960_0_0_6"/>
<dbReference type="Pfam" id="PF00903">
    <property type="entry name" value="Glyoxalase"/>
    <property type="match status" value="1"/>
</dbReference>
<dbReference type="AlphaFoldDB" id="F6CUX8"/>
<feature type="domain" description="VOC" evidence="1">
    <location>
        <begin position="13"/>
        <end position="130"/>
    </location>
</feature>